<dbReference type="EMBL" id="CP019964">
    <property type="protein sequence ID" value="ASI13977.1"/>
    <property type="molecule type" value="Genomic_DNA"/>
</dbReference>
<protein>
    <submittedName>
        <fullName evidence="9">2-oxoacid dehydrogenase multienzyme complex, dihydrolipoyl acyltransferase (E2) component</fullName>
    </submittedName>
</protein>
<dbReference type="GO" id="GO:0016407">
    <property type="term" value="F:acetyltransferase activity"/>
    <property type="evidence" value="ECO:0007669"/>
    <property type="project" value="TreeGrafter"/>
</dbReference>
<dbReference type="GO" id="GO:0005737">
    <property type="term" value="C:cytoplasm"/>
    <property type="evidence" value="ECO:0007669"/>
    <property type="project" value="TreeGrafter"/>
</dbReference>
<dbReference type="InterPro" id="IPR023213">
    <property type="entry name" value="CAT-like_dom_sf"/>
</dbReference>
<dbReference type="AlphaFoldDB" id="A0A218NNC0"/>
<keyword evidence="4" id="KW-0450">Lipoyl</keyword>
<organism evidence="9 10">
    <name type="scientific">Candidatus Mancarchaeum acidiphilum</name>
    <dbReference type="NCBI Taxonomy" id="1920749"/>
    <lineage>
        <taxon>Archaea</taxon>
        <taxon>Candidatus Micrarchaeota</taxon>
        <taxon>Candidatus Mancarchaeum</taxon>
    </lineage>
</organism>
<dbReference type="InterPro" id="IPR003016">
    <property type="entry name" value="2-oxoA_DH_lipoyl-BS"/>
</dbReference>
<evidence type="ECO:0000313" key="10">
    <source>
        <dbReference type="Proteomes" id="UP000197679"/>
    </source>
</evidence>
<feature type="domain" description="Peripheral subunit-binding (PSBD)" evidence="8">
    <location>
        <begin position="138"/>
        <end position="175"/>
    </location>
</feature>
<comment type="cofactor">
    <cofactor evidence="1">
        <name>(R)-lipoate</name>
        <dbReference type="ChEBI" id="CHEBI:83088"/>
    </cofactor>
</comment>
<evidence type="ECO:0000256" key="3">
    <source>
        <dbReference type="ARBA" id="ARBA00022679"/>
    </source>
</evidence>
<dbReference type="RefSeq" id="WP_088820241.1">
    <property type="nucleotide sequence ID" value="NZ_CP019964.1"/>
</dbReference>
<dbReference type="Gene3D" id="3.30.559.10">
    <property type="entry name" value="Chloramphenicol acetyltransferase-like domain"/>
    <property type="match status" value="1"/>
</dbReference>
<accession>A0A218NNC0</accession>
<comment type="similarity">
    <text evidence="2">Belongs to the 2-oxoacid dehydrogenase family.</text>
</comment>
<dbReference type="Pfam" id="PF02817">
    <property type="entry name" value="E3_binding"/>
    <property type="match status" value="1"/>
</dbReference>
<reference evidence="9 10" key="1">
    <citation type="journal article" date="2017" name="Nat. Commun.">
        <title>'ARMAN' archaea depend on association with euryarchaeal host in culture and in situ.</title>
        <authorList>
            <person name="Golyshina O."/>
            <person name="Toshchakov S."/>
            <person name="Makarova K."/>
            <person name="Gavrilov S."/>
            <person name="Korzhenkov A."/>
            <person name="La Cono V."/>
            <person name="Arcadi E."/>
            <person name="Nechitaylo T."/>
            <person name="Ferrer M."/>
            <person name="Kublanov I."/>
            <person name="Wolf Y."/>
            <person name="Yakimov M."/>
            <person name="Golyshin P."/>
            <person name="Slesarev A."/>
            <person name="Kozyavkin S."/>
        </authorList>
    </citation>
    <scope>NUCLEOTIDE SEQUENCE [LARGE SCALE GENOMIC DNA]</scope>
    <source>
        <strain evidence="9 10">Mia14</strain>
    </source>
</reference>
<dbReference type="InterPro" id="IPR004167">
    <property type="entry name" value="PSBD"/>
</dbReference>
<feature type="compositionally biased region" description="Low complexity" evidence="6">
    <location>
        <begin position="113"/>
        <end position="130"/>
    </location>
</feature>
<dbReference type="PANTHER" id="PTHR43178">
    <property type="entry name" value="DIHYDROLIPOAMIDE ACETYLTRANSFERASE COMPONENT OF PYRUVATE DEHYDROGENASE COMPLEX"/>
    <property type="match status" value="1"/>
</dbReference>
<dbReference type="PROSITE" id="PS00189">
    <property type="entry name" value="LIPOYL"/>
    <property type="match status" value="1"/>
</dbReference>
<dbReference type="OrthoDB" id="56234at2157"/>
<dbReference type="KEGG" id="marh:Mia14_0674"/>
<dbReference type="Pfam" id="PF00364">
    <property type="entry name" value="Biotin_lipoyl"/>
    <property type="match status" value="1"/>
</dbReference>
<evidence type="ECO:0000313" key="9">
    <source>
        <dbReference type="EMBL" id="ASI13977.1"/>
    </source>
</evidence>
<dbReference type="FunFam" id="3.30.559.10:FF:000007">
    <property type="entry name" value="Dihydrolipoamide acetyltransferase component of pyruvate dehydrogenase complex"/>
    <property type="match status" value="1"/>
</dbReference>
<dbReference type="Pfam" id="PF00198">
    <property type="entry name" value="2-oxoacid_dh"/>
    <property type="match status" value="1"/>
</dbReference>
<evidence type="ECO:0000259" key="8">
    <source>
        <dbReference type="PROSITE" id="PS51826"/>
    </source>
</evidence>
<feature type="region of interest" description="Disordered" evidence="6">
    <location>
        <begin position="178"/>
        <end position="212"/>
    </location>
</feature>
<dbReference type="Gene3D" id="2.40.50.100">
    <property type="match status" value="1"/>
</dbReference>
<dbReference type="Proteomes" id="UP000197679">
    <property type="component" value="Chromosome"/>
</dbReference>
<dbReference type="CDD" id="cd06849">
    <property type="entry name" value="lipoyl_domain"/>
    <property type="match status" value="1"/>
</dbReference>
<evidence type="ECO:0000259" key="7">
    <source>
        <dbReference type="PROSITE" id="PS50968"/>
    </source>
</evidence>
<keyword evidence="10" id="KW-1185">Reference proteome</keyword>
<feature type="region of interest" description="Disordered" evidence="6">
    <location>
        <begin position="85"/>
        <end position="135"/>
    </location>
</feature>
<evidence type="ECO:0000256" key="2">
    <source>
        <dbReference type="ARBA" id="ARBA00007317"/>
    </source>
</evidence>
<keyword evidence="3 9" id="KW-0808">Transferase</keyword>
<sequence>MEIIKFVDIGEGITEGNVVKLNHADGDNVKEDETIMEIETDKAVVNIPTPLEGMIKYAVANGAQVKPGDALAVVGAKDEVSSYKFGASVQNEGPRADAESKNKPSATPASQMPAAPNTATAASPSTPQNTDDQKKSIMATPAVKRLALDMNVDIYKVKGTGPNGKILEADVKAYASGSKSAAPKQESNAVGNAQQAQANQIQHAESADNYGPTKKVPLSFLRKVIAKNMEASSSIPVASHMDLIDSGNLVDIVERTKEGFTKDFGIKLTYLPFMIKAATVALKDNPYFNASYDPENKEVTLKQYYNIGLGAKTDEGLKIIVIKDADKKSILQIAKDLTDLREKLYSKTIQLNDMKGTSFTITNIGSLGGGYMGMPIINPPDVAILSFGIIKDTPVVKNGAVVPGKVMEFTLTFDHRVVDGAAAADFGNELKRLLENPYMLTLV</sequence>
<dbReference type="InterPro" id="IPR011053">
    <property type="entry name" value="Single_hybrid_motif"/>
</dbReference>
<feature type="compositionally biased region" description="Low complexity" evidence="6">
    <location>
        <begin position="188"/>
        <end position="204"/>
    </location>
</feature>
<dbReference type="SUPFAM" id="SSF52777">
    <property type="entry name" value="CoA-dependent acyltransferases"/>
    <property type="match status" value="1"/>
</dbReference>
<dbReference type="InterPro" id="IPR001078">
    <property type="entry name" value="2-oxoacid_DH_actylTfrase"/>
</dbReference>
<dbReference type="InterPro" id="IPR036625">
    <property type="entry name" value="E3-bd_dom_sf"/>
</dbReference>
<keyword evidence="5 9" id="KW-0012">Acyltransferase</keyword>
<dbReference type="Gene3D" id="4.10.320.10">
    <property type="entry name" value="E3-binding domain"/>
    <property type="match status" value="1"/>
</dbReference>
<gene>
    <name evidence="9" type="ORF">Mia14_0674</name>
</gene>
<feature type="domain" description="Lipoyl-binding" evidence="7">
    <location>
        <begin position="1"/>
        <end position="75"/>
    </location>
</feature>
<evidence type="ECO:0000256" key="5">
    <source>
        <dbReference type="ARBA" id="ARBA00023315"/>
    </source>
</evidence>
<dbReference type="PROSITE" id="PS50968">
    <property type="entry name" value="BIOTINYL_LIPOYL"/>
    <property type="match status" value="1"/>
</dbReference>
<dbReference type="PROSITE" id="PS51826">
    <property type="entry name" value="PSBD"/>
    <property type="match status" value="1"/>
</dbReference>
<proteinExistence type="inferred from homology"/>
<evidence type="ECO:0000256" key="6">
    <source>
        <dbReference type="SAM" id="MobiDB-lite"/>
    </source>
</evidence>
<dbReference type="SUPFAM" id="SSF51230">
    <property type="entry name" value="Single hybrid motif"/>
    <property type="match status" value="1"/>
</dbReference>
<dbReference type="InterPro" id="IPR000089">
    <property type="entry name" value="Biotin_lipoyl"/>
</dbReference>
<name>A0A218NNC0_9ARCH</name>
<dbReference type="GeneID" id="33314227"/>
<dbReference type="SUPFAM" id="SSF47005">
    <property type="entry name" value="Peripheral subunit-binding domain of 2-oxo acid dehydrogenase complex"/>
    <property type="match status" value="1"/>
</dbReference>
<evidence type="ECO:0000256" key="4">
    <source>
        <dbReference type="ARBA" id="ARBA00022823"/>
    </source>
</evidence>
<evidence type="ECO:0000256" key="1">
    <source>
        <dbReference type="ARBA" id="ARBA00001938"/>
    </source>
</evidence>
<dbReference type="GO" id="GO:0031405">
    <property type="term" value="F:lipoic acid binding"/>
    <property type="evidence" value="ECO:0007669"/>
    <property type="project" value="TreeGrafter"/>
</dbReference>
<dbReference type="PANTHER" id="PTHR43178:SF5">
    <property type="entry name" value="LIPOAMIDE ACYLTRANSFERASE COMPONENT OF BRANCHED-CHAIN ALPHA-KETO ACID DEHYDROGENASE COMPLEX, MITOCHONDRIAL"/>
    <property type="match status" value="1"/>
</dbReference>
<dbReference type="InterPro" id="IPR050743">
    <property type="entry name" value="2-oxoacid_DH_E2_comp"/>
</dbReference>